<feature type="transmembrane region" description="Helical" evidence="1">
    <location>
        <begin position="272"/>
        <end position="290"/>
    </location>
</feature>
<evidence type="ECO:0000259" key="2">
    <source>
        <dbReference type="Pfam" id="PF00892"/>
    </source>
</evidence>
<accession>A0A8S1S4D7</accession>
<feature type="transmembrane region" description="Helical" evidence="1">
    <location>
        <begin position="120"/>
        <end position="141"/>
    </location>
</feature>
<dbReference type="PANTHER" id="PTHR13146:SF0">
    <property type="entry name" value="SOLUTE CARRIER FAMILY 35 MEMBER F6"/>
    <property type="match status" value="1"/>
</dbReference>
<feature type="transmembrane region" description="Helical" evidence="1">
    <location>
        <begin position="182"/>
        <end position="198"/>
    </location>
</feature>
<dbReference type="PANTHER" id="PTHR13146">
    <property type="match status" value="1"/>
</dbReference>
<organism evidence="3 4">
    <name type="scientific">Paramecium pentaurelia</name>
    <dbReference type="NCBI Taxonomy" id="43138"/>
    <lineage>
        <taxon>Eukaryota</taxon>
        <taxon>Sar</taxon>
        <taxon>Alveolata</taxon>
        <taxon>Ciliophora</taxon>
        <taxon>Intramacronucleata</taxon>
        <taxon>Oligohymenophorea</taxon>
        <taxon>Peniculida</taxon>
        <taxon>Parameciidae</taxon>
        <taxon>Paramecium</taxon>
    </lineage>
</organism>
<reference evidence="3" key="1">
    <citation type="submission" date="2021-01" db="EMBL/GenBank/DDBJ databases">
        <authorList>
            <consortium name="Genoscope - CEA"/>
            <person name="William W."/>
        </authorList>
    </citation>
    <scope>NUCLEOTIDE SEQUENCE</scope>
</reference>
<evidence type="ECO:0000313" key="3">
    <source>
        <dbReference type="EMBL" id="CAD8134140.1"/>
    </source>
</evidence>
<feature type="transmembrane region" description="Helical" evidence="1">
    <location>
        <begin position="91"/>
        <end position="114"/>
    </location>
</feature>
<dbReference type="InterPro" id="IPR000620">
    <property type="entry name" value="EamA_dom"/>
</dbReference>
<keyword evidence="1" id="KW-0472">Membrane</keyword>
<comment type="caution">
    <text evidence="3">The sequence shown here is derived from an EMBL/GenBank/DDBJ whole genome shotgun (WGS) entry which is preliminary data.</text>
</comment>
<feature type="transmembrane region" description="Helical" evidence="1">
    <location>
        <begin position="218"/>
        <end position="238"/>
    </location>
</feature>
<feature type="transmembrane region" description="Helical" evidence="1">
    <location>
        <begin position="12"/>
        <end position="30"/>
    </location>
</feature>
<gene>
    <name evidence="3" type="ORF">PPENT_87.1.T0030153</name>
</gene>
<feature type="transmembrane region" description="Helical" evidence="1">
    <location>
        <begin position="336"/>
        <end position="358"/>
    </location>
</feature>
<evidence type="ECO:0000313" key="4">
    <source>
        <dbReference type="Proteomes" id="UP000689195"/>
    </source>
</evidence>
<keyword evidence="1" id="KW-1133">Transmembrane helix</keyword>
<evidence type="ECO:0000256" key="1">
    <source>
        <dbReference type="SAM" id="Phobius"/>
    </source>
</evidence>
<name>A0A8S1S4D7_9CILI</name>
<sequence>MSKLSQTKKSILLTALVIFGSLAIITFNLQNSQIVFVDQEDTYGVFNHPFMQTFTMFIAEFLCLLAFFYVKSTESYKNQYQEANNNGLKRINIFLILIPACCDSIGALCIYISLNFLPPSVNSILTCGIIATSAILSRLMLKRMYTTKEIQGCLLVLVGVAIVGISGFVFPEEQKQEDFKKQIVSIFLMLFSIFLYGFQYTIEEKYYKTYFIHQLELIGYEGMWGLIIYTIICISLTFTKCPQVLDNVCIPHNGEFYFERADYYFQQFSQSALLQFAIIFGILSISVYNTMCQTVTKYLSCVTRALVDVAKIMMIWIISLIISLSTSSSNYHWENVRLGAIIIEVIGFSFVVAGEIIYNFNATQVEDDEEITQNLSLQKG</sequence>
<keyword evidence="4" id="KW-1185">Reference proteome</keyword>
<dbReference type="AlphaFoldDB" id="A0A8S1S4D7"/>
<dbReference type="OrthoDB" id="300580at2759"/>
<keyword evidence="1" id="KW-0812">Transmembrane</keyword>
<feature type="domain" description="EamA" evidence="2">
    <location>
        <begin position="49"/>
        <end position="163"/>
    </location>
</feature>
<feature type="transmembrane region" description="Helical" evidence="1">
    <location>
        <begin position="302"/>
        <end position="324"/>
    </location>
</feature>
<feature type="transmembrane region" description="Helical" evidence="1">
    <location>
        <begin position="50"/>
        <end position="70"/>
    </location>
</feature>
<dbReference type="GO" id="GO:0016020">
    <property type="term" value="C:membrane"/>
    <property type="evidence" value="ECO:0007669"/>
    <property type="project" value="InterPro"/>
</dbReference>
<protein>
    <recommendedName>
        <fullName evidence="2">EamA domain-containing protein</fullName>
    </recommendedName>
</protein>
<dbReference type="Pfam" id="PF00892">
    <property type="entry name" value="EamA"/>
    <property type="match status" value="1"/>
</dbReference>
<proteinExistence type="predicted"/>
<feature type="transmembrane region" description="Helical" evidence="1">
    <location>
        <begin position="153"/>
        <end position="170"/>
    </location>
</feature>
<dbReference type="EMBL" id="CAJJDO010000003">
    <property type="protein sequence ID" value="CAD8134140.1"/>
    <property type="molecule type" value="Genomic_DNA"/>
</dbReference>
<dbReference type="Proteomes" id="UP000689195">
    <property type="component" value="Unassembled WGS sequence"/>
</dbReference>